<keyword evidence="1" id="KW-0805">Transcription regulation</keyword>
<dbReference type="GO" id="GO:0043565">
    <property type="term" value="F:sequence-specific DNA binding"/>
    <property type="evidence" value="ECO:0007669"/>
    <property type="project" value="InterPro"/>
</dbReference>
<dbReference type="OrthoDB" id="9791615at2"/>
<dbReference type="EMBL" id="CP013213">
    <property type="protein sequence ID" value="AMC94651.1"/>
    <property type="molecule type" value="Genomic_DNA"/>
</dbReference>
<dbReference type="InterPro" id="IPR009057">
    <property type="entry name" value="Homeodomain-like_sf"/>
</dbReference>
<dbReference type="GO" id="GO:0003700">
    <property type="term" value="F:DNA-binding transcription factor activity"/>
    <property type="evidence" value="ECO:0007669"/>
    <property type="project" value="InterPro"/>
</dbReference>
<gene>
    <name evidence="5" type="ORF">AOC36_07535</name>
</gene>
<accession>A0A109UHS0</accession>
<keyword evidence="2" id="KW-0238">DNA-binding</keyword>
<name>A0A109UHS0_9FIRM</name>
<feature type="domain" description="HTH araC/xylS-type" evidence="4">
    <location>
        <begin position="7"/>
        <end position="106"/>
    </location>
</feature>
<dbReference type="PANTHER" id="PTHR43280">
    <property type="entry name" value="ARAC-FAMILY TRANSCRIPTIONAL REGULATOR"/>
    <property type="match status" value="1"/>
</dbReference>
<dbReference type="InterPro" id="IPR020449">
    <property type="entry name" value="Tscrpt_reg_AraC-type_HTH"/>
</dbReference>
<protein>
    <submittedName>
        <fullName evidence="5">AraC family transcriptional regulator</fullName>
    </submittedName>
</protein>
<dbReference type="Gene3D" id="1.10.10.60">
    <property type="entry name" value="Homeodomain-like"/>
    <property type="match status" value="2"/>
</dbReference>
<dbReference type="KEGG" id="erl:AOC36_07535"/>
<reference evidence="5 6" key="1">
    <citation type="submission" date="2015-10" db="EMBL/GenBank/DDBJ databases">
        <title>Erysipelothrix larvae sp. LV19 isolated from the larval gut of the rhinoceros beetle, Trypoxylus dichotomus.</title>
        <authorList>
            <person name="Lim S."/>
            <person name="Kim B.-C."/>
        </authorList>
    </citation>
    <scope>NUCLEOTIDE SEQUENCE [LARGE SCALE GENOMIC DNA]</scope>
    <source>
        <strain evidence="5 6">LV19</strain>
    </source>
</reference>
<keyword evidence="6" id="KW-1185">Reference proteome</keyword>
<dbReference type="PANTHER" id="PTHR43280:SF2">
    <property type="entry name" value="HTH-TYPE TRANSCRIPTIONAL REGULATOR EXSA"/>
    <property type="match status" value="1"/>
</dbReference>
<dbReference type="SUPFAM" id="SSF46689">
    <property type="entry name" value="Homeodomain-like"/>
    <property type="match status" value="2"/>
</dbReference>
<dbReference type="PROSITE" id="PS01124">
    <property type="entry name" value="HTH_ARAC_FAMILY_2"/>
    <property type="match status" value="1"/>
</dbReference>
<organism evidence="5 6">
    <name type="scientific">Erysipelothrix larvae</name>
    <dbReference type="NCBI Taxonomy" id="1514105"/>
    <lineage>
        <taxon>Bacteria</taxon>
        <taxon>Bacillati</taxon>
        <taxon>Bacillota</taxon>
        <taxon>Erysipelotrichia</taxon>
        <taxon>Erysipelotrichales</taxon>
        <taxon>Erysipelotrichaceae</taxon>
        <taxon>Erysipelothrix</taxon>
    </lineage>
</organism>
<dbReference type="AlphaFoldDB" id="A0A109UHS0"/>
<evidence type="ECO:0000313" key="5">
    <source>
        <dbReference type="EMBL" id="AMC94651.1"/>
    </source>
</evidence>
<evidence type="ECO:0000259" key="4">
    <source>
        <dbReference type="PROSITE" id="PS01124"/>
    </source>
</evidence>
<dbReference type="Pfam" id="PF12833">
    <property type="entry name" value="HTH_18"/>
    <property type="match status" value="1"/>
</dbReference>
<dbReference type="STRING" id="1514105.AOC36_07535"/>
<evidence type="ECO:0000256" key="2">
    <source>
        <dbReference type="ARBA" id="ARBA00023125"/>
    </source>
</evidence>
<sequence>MQTYIINKAEDYVEDHLQEKITLDDIANHIGVSKYHFHRLFKQATNETLHAFISRIKMERSALFLKVDTQSSLTDIAYAYGYCDASAYIRAFKKQFHMTPSEFKNRKISQSSHGSFRYTSTRRTS</sequence>
<evidence type="ECO:0000256" key="3">
    <source>
        <dbReference type="ARBA" id="ARBA00023163"/>
    </source>
</evidence>
<dbReference type="InterPro" id="IPR018060">
    <property type="entry name" value="HTH_AraC"/>
</dbReference>
<dbReference type="PRINTS" id="PR00032">
    <property type="entry name" value="HTHARAC"/>
</dbReference>
<dbReference type="SMART" id="SM00342">
    <property type="entry name" value="HTH_ARAC"/>
    <property type="match status" value="1"/>
</dbReference>
<evidence type="ECO:0000313" key="6">
    <source>
        <dbReference type="Proteomes" id="UP000063781"/>
    </source>
</evidence>
<keyword evidence="3" id="KW-0804">Transcription</keyword>
<proteinExistence type="predicted"/>
<evidence type="ECO:0000256" key="1">
    <source>
        <dbReference type="ARBA" id="ARBA00023015"/>
    </source>
</evidence>
<dbReference type="Proteomes" id="UP000063781">
    <property type="component" value="Chromosome"/>
</dbReference>